<reference evidence="1" key="1">
    <citation type="submission" date="2019-04" db="EMBL/GenBank/DDBJ databases">
        <title>Microbes associate with the intestines of laboratory mice.</title>
        <authorList>
            <person name="Navarre W."/>
            <person name="Wong E."/>
            <person name="Huang K.C."/>
            <person name="Tropini C."/>
            <person name="Ng K."/>
            <person name="Yu B."/>
        </authorList>
    </citation>
    <scope>NUCLEOTIDE SEQUENCE</scope>
    <source>
        <strain evidence="1">NM86_A22</strain>
    </source>
</reference>
<dbReference type="Proteomes" id="UP000305401">
    <property type="component" value="Unassembled WGS sequence"/>
</dbReference>
<evidence type="ECO:0000313" key="1">
    <source>
        <dbReference type="EMBL" id="THG52540.1"/>
    </source>
</evidence>
<comment type="caution">
    <text evidence="1">The sequence shown here is derived from an EMBL/GenBank/DDBJ whole genome shotgun (WGS) entry which is preliminary data.</text>
</comment>
<sequence>MGTKTKPDLGFWSLWNLSFGFFGVQIAYALQSANISRIFATLGADPHSLSYFWILPPLAGLIIQPIVGSLSDRTWNRFGRRLPYLLFGAILAVIVMALLPNAGAFHFAISGALIFGACALMFLDLSINISMQPFKMLVGDMVNEKQKGLAYSILSFLCNAGSVVGFIFPFVLAAIGISNVADGNKVPDTVTFSFYGGALILIACVIYTFVKVKEMPPKQYAEYHGIDNTPTDKKEKSDFISLLIKAPKVFWTVGLVQFFCWAAFMYMWTYNAGAIAEQAYGWNQTQGTQVANYQEAANWNGILFAIQAVGSVIWAAILPRFKNRRMAYSLSLLIGGIGFISTIFLHDKWLLFISYFLVGTAWAAMLAMPFTILTNSISGKHMGAYLGLFNGTITIPQIVAAVLGGTLFSMLGGTNQTNMIVLAGILLIIGAACVFAIKETYAEAQTNTDKTPVLEDI</sequence>
<proteinExistence type="predicted"/>
<evidence type="ECO:0000313" key="2">
    <source>
        <dbReference type="Proteomes" id="UP000305401"/>
    </source>
</evidence>
<dbReference type="EMBL" id="SSTG01000044">
    <property type="protein sequence ID" value="THG52540.1"/>
    <property type="molecule type" value="Genomic_DNA"/>
</dbReference>
<name>A0AC61S6J2_9BACT</name>
<keyword evidence="2" id="KW-1185">Reference proteome</keyword>
<gene>
    <name evidence="1" type="ORF">E5990_05070</name>
</gene>
<protein>
    <submittedName>
        <fullName evidence="1">SLC45 family MFS transporter</fullName>
    </submittedName>
</protein>
<organism evidence="1 2">
    <name type="scientific">Muribaculum caecicola</name>
    <dbReference type="NCBI Taxonomy" id="3038144"/>
    <lineage>
        <taxon>Bacteria</taxon>
        <taxon>Pseudomonadati</taxon>
        <taxon>Bacteroidota</taxon>
        <taxon>Bacteroidia</taxon>
        <taxon>Bacteroidales</taxon>
        <taxon>Muribaculaceae</taxon>
        <taxon>Muribaculum</taxon>
    </lineage>
</organism>
<accession>A0AC61S6J2</accession>